<dbReference type="InterPro" id="IPR029010">
    <property type="entry name" value="ThuA-like"/>
</dbReference>
<dbReference type="AlphaFoldDB" id="A0A7V2AZ77"/>
<sequence>MKHTAHFWVAGALLLGACVAPSSQHNADAQPAFRVLVFSRTLGYRHDSIPEGIAAIKALGAEHGFAVTATEDPTYFQPDTLAQFAVVVFLNTSGDVLDTLAQEAFKAYIEGGGGYVGVHAASDTEYDWPWYGQLVGAYFESHPHIQEAVVRVVDRTHPSTQHLPEAWARTDEWYNFHASPRLHNVHVLAVLDETTYEGGKMGEDHPIAWYHTVGEGRAWYTAMGHTKESYAEPLFRQHLLGGILWAARRAD</sequence>
<dbReference type="Pfam" id="PF06283">
    <property type="entry name" value="ThuA"/>
    <property type="match status" value="1"/>
</dbReference>
<gene>
    <name evidence="3" type="ORF">ENO59_02375</name>
</gene>
<evidence type="ECO:0000256" key="1">
    <source>
        <dbReference type="SAM" id="SignalP"/>
    </source>
</evidence>
<name>A0A7V2AZ77_RHOMR</name>
<proteinExistence type="predicted"/>
<dbReference type="SUPFAM" id="SSF52317">
    <property type="entry name" value="Class I glutamine amidotransferase-like"/>
    <property type="match status" value="1"/>
</dbReference>
<dbReference type="PANTHER" id="PTHR40469">
    <property type="entry name" value="SECRETED GLYCOSYL HYDROLASE"/>
    <property type="match status" value="1"/>
</dbReference>
<dbReference type="InterPro" id="IPR029062">
    <property type="entry name" value="Class_I_gatase-like"/>
</dbReference>
<comment type="caution">
    <text evidence="3">The sequence shown here is derived from an EMBL/GenBank/DDBJ whole genome shotgun (WGS) entry which is preliminary data.</text>
</comment>
<organism evidence="3">
    <name type="scientific">Rhodothermus marinus</name>
    <name type="common">Rhodothermus obamensis</name>
    <dbReference type="NCBI Taxonomy" id="29549"/>
    <lineage>
        <taxon>Bacteria</taxon>
        <taxon>Pseudomonadati</taxon>
        <taxon>Rhodothermota</taxon>
        <taxon>Rhodothermia</taxon>
        <taxon>Rhodothermales</taxon>
        <taxon>Rhodothermaceae</taxon>
        <taxon>Rhodothermus</taxon>
    </lineage>
</organism>
<dbReference type="Gene3D" id="3.40.50.880">
    <property type="match status" value="1"/>
</dbReference>
<evidence type="ECO:0000313" key="3">
    <source>
        <dbReference type="EMBL" id="HER95353.1"/>
    </source>
</evidence>
<dbReference type="PANTHER" id="PTHR40469:SF2">
    <property type="entry name" value="GALACTOSE-BINDING DOMAIN-LIKE SUPERFAMILY PROTEIN"/>
    <property type="match status" value="1"/>
</dbReference>
<dbReference type="EMBL" id="DSGB01000003">
    <property type="protein sequence ID" value="HER95353.1"/>
    <property type="molecule type" value="Genomic_DNA"/>
</dbReference>
<protein>
    <submittedName>
        <fullName evidence="3">ThuA domain-containing protein</fullName>
    </submittedName>
</protein>
<feature type="chain" id="PRO_5030994149" evidence="1">
    <location>
        <begin position="28"/>
        <end position="251"/>
    </location>
</feature>
<dbReference type="PROSITE" id="PS51257">
    <property type="entry name" value="PROKAR_LIPOPROTEIN"/>
    <property type="match status" value="1"/>
</dbReference>
<keyword evidence="1" id="KW-0732">Signal</keyword>
<feature type="signal peptide" evidence="1">
    <location>
        <begin position="1"/>
        <end position="27"/>
    </location>
</feature>
<accession>A0A7V2AZ77</accession>
<evidence type="ECO:0000259" key="2">
    <source>
        <dbReference type="Pfam" id="PF06283"/>
    </source>
</evidence>
<reference evidence="3" key="1">
    <citation type="journal article" date="2020" name="mSystems">
        <title>Genome- and Community-Level Interaction Insights into Carbon Utilization and Element Cycling Functions of Hydrothermarchaeota in Hydrothermal Sediment.</title>
        <authorList>
            <person name="Zhou Z."/>
            <person name="Liu Y."/>
            <person name="Xu W."/>
            <person name="Pan J."/>
            <person name="Luo Z.H."/>
            <person name="Li M."/>
        </authorList>
    </citation>
    <scope>NUCLEOTIDE SEQUENCE [LARGE SCALE GENOMIC DNA]</scope>
    <source>
        <strain evidence="3">SpSt-143</strain>
    </source>
</reference>
<feature type="domain" description="ThuA-like" evidence="2">
    <location>
        <begin position="34"/>
        <end position="246"/>
    </location>
</feature>